<organism evidence="2 3">
    <name type="scientific">Babesia ovis</name>
    <dbReference type="NCBI Taxonomy" id="5869"/>
    <lineage>
        <taxon>Eukaryota</taxon>
        <taxon>Sar</taxon>
        <taxon>Alveolata</taxon>
        <taxon>Apicomplexa</taxon>
        <taxon>Aconoidasida</taxon>
        <taxon>Piroplasmida</taxon>
        <taxon>Babesiidae</taxon>
        <taxon>Babesia</taxon>
    </lineage>
</organism>
<accession>A0A9W5T900</accession>
<dbReference type="AlphaFoldDB" id="A0A9W5T900"/>
<proteinExistence type="predicted"/>
<evidence type="ECO:0000313" key="2">
    <source>
        <dbReference type="EMBL" id="GFE53438.1"/>
    </source>
</evidence>
<dbReference type="InterPro" id="IPR007268">
    <property type="entry name" value="Rad9/Ddc1"/>
</dbReference>
<comment type="caution">
    <text evidence="2">The sequence shown here is derived from an EMBL/GenBank/DDBJ whole genome shotgun (WGS) entry which is preliminary data.</text>
</comment>
<dbReference type="PANTHER" id="PTHR15237:SF0">
    <property type="entry name" value="CELL CYCLE CHECKPOINT CONTROL PROTEIN"/>
    <property type="match status" value="1"/>
</dbReference>
<dbReference type="GO" id="GO:0006281">
    <property type="term" value="P:DNA repair"/>
    <property type="evidence" value="ECO:0007669"/>
    <property type="project" value="TreeGrafter"/>
</dbReference>
<dbReference type="OrthoDB" id="364858at2759"/>
<dbReference type="GO" id="GO:0071479">
    <property type="term" value="P:cellular response to ionizing radiation"/>
    <property type="evidence" value="ECO:0007669"/>
    <property type="project" value="TreeGrafter"/>
</dbReference>
<keyword evidence="3" id="KW-1185">Reference proteome</keyword>
<dbReference type="GO" id="GO:0031573">
    <property type="term" value="P:mitotic intra-S DNA damage checkpoint signaling"/>
    <property type="evidence" value="ECO:0007669"/>
    <property type="project" value="TreeGrafter"/>
</dbReference>
<dbReference type="PANTHER" id="PTHR15237">
    <property type="entry name" value="DNA REPAIR PROTEIN RAD9"/>
    <property type="match status" value="1"/>
</dbReference>
<dbReference type="GO" id="GO:0030896">
    <property type="term" value="C:checkpoint clamp complex"/>
    <property type="evidence" value="ECO:0007669"/>
    <property type="project" value="InterPro"/>
</dbReference>
<evidence type="ECO:0000313" key="3">
    <source>
        <dbReference type="Proteomes" id="UP001057455"/>
    </source>
</evidence>
<reference evidence="2" key="1">
    <citation type="submission" date="2019-12" db="EMBL/GenBank/DDBJ databases">
        <title>Genome sequence of Babesia ovis.</title>
        <authorList>
            <person name="Yamagishi J."/>
            <person name="Sevinc F."/>
            <person name="Xuan X."/>
        </authorList>
    </citation>
    <scope>NUCLEOTIDE SEQUENCE</scope>
    <source>
        <strain evidence="2">Selcuk</strain>
    </source>
</reference>
<dbReference type="SUPFAM" id="SSF55979">
    <property type="entry name" value="DNA clamp"/>
    <property type="match status" value="1"/>
</dbReference>
<feature type="region of interest" description="Disordered" evidence="1">
    <location>
        <begin position="369"/>
        <end position="399"/>
    </location>
</feature>
<dbReference type="InterPro" id="IPR046938">
    <property type="entry name" value="DNA_clamp_sf"/>
</dbReference>
<dbReference type="Proteomes" id="UP001057455">
    <property type="component" value="Unassembled WGS sequence"/>
</dbReference>
<protein>
    <submittedName>
        <fullName evidence="2">Rad9</fullName>
    </submittedName>
</protein>
<dbReference type="EMBL" id="BLIY01000006">
    <property type="protein sequence ID" value="GFE53438.1"/>
    <property type="molecule type" value="Genomic_DNA"/>
</dbReference>
<evidence type="ECO:0000256" key="1">
    <source>
        <dbReference type="SAM" id="MobiDB-lite"/>
    </source>
</evidence>
<gene>
    <name evidence="2" type="ORF">BaOVIS_008420</name>
</gene>
<dbReference type="Pfam" id="PF04139">
    <property type="entry name" value="Rad9"/>
    <property type="match status" value="1"/>
</dbReference>
<dbReference type="GO" id="GO:0000076">
    <property type="term" value="P:DNA replication checkpoint signaling"/>
    <property type="evidence" value="ECO:0007669"/>
    <property type="project" value="TreeGrafter"/>
</dbReference>
<name>A0A9W5T900_BABOV</name>
<dbReference type="Gene3D" id="3.70.10.10">
    <property type="match status" value="1"/>
</dbReference>
<sequence>MEYELNATQTLLLKKIFLLFRQVSANVQLVASGNGINLYALNGSNSAWLHIQLGKDFFRRIDTGTENSFDDTKTEVRYWLLSTKNLCQALNVVSPVGAKNQGYSAVFLKEGGQADDNTLRTTIALEKLIIREELEHGNLISFVMCCAEEHIQRSAIVSFENHRVSVPDDISWINWHYIRISPAVLYKSINPYWSPYDDISISYDRVKDQVTLTVVKSVVRSARKTKTRPTRRSGISGKITINGSHFIKLIFDEKLKPPKNVTISLKELLSLSSFCEAVKSPLSLVIRNSGDPVIVVFGEAVDIAENTAGEISVHQVVAEAASQPQGDIYDNLLLNNPNKAWGGSLWLSSMQQIGDEGSENDQNIEAYDTNTVEASQDSTSDKSDDSDREQEEYADVQQDNIEDPHMLREEGLHMRSHLATFDCSHLTLEQRDLIYKTLALDFMPAIKYMYSAGSGSGVGGTPFDDSQYDRTELDNLQARERNRSEIAYSQLTGIW</sequence>